<protein>
    <submittedName>
        <fullName evidence="2">Uncharacterized protein</fullName>
    </submittedName>
</protein>
<sequence length="270" mass="29869">MASSSADAFPNGAVAIECELQLLAKQIDETLTTAQQKEATTAKLIAASPSSSSSSDGFSHCSAVSVPNFAQIVQSIGNTMKVQNELCFKLLHIGRELVKSSEELAQRNDKLEKENGKMKAMKQSLDESQVLLRQKCQKLEQNLAECKEFLNRMAMEDDFRTNNNNNNRTIIVVEDKENVPEVVQKAADQTDGNNASDIIFVDDVIRNKWVAKIGQKSVKNEPTEVVELDDQPSEAELICSFFFHDLAISARPSCSLVNSPCTKRVKKEVN</sequence>
<accession>A0ABD2IAM4</accession>
<feature type="coiled-coil region" evidence="1">
    <location>
        <begin position="94"/>
        <end position="156"/>
    </location>
</feature>
<evidence type="ECO:0000313" key="3">
    <source>
        <dbReference type="Proteomes" id="UP001620645"/>
    </source>
</evidence>
<comment type="caution">
    <text evidence="2">The sequence shown here is derived from an EMBL/GenBank/DDBJ whole genome shotgun (WGS) entry which is preliminary data.</text>
</comment>
<evidence type="ECO:0000313" key="2">
    <source>
        <dbReference type="EMBL" id="KAL3074501.1"/>
    </source>
</evidence>
<name>A0ABD2IAM4_HETSC</name>
<proteinExistence type="predicted"/>
<keyword evidence="3" id="KW-1185">Reference proteome</keyword>
<dbReference type="Proteomes" id="UP001620645">
    <property type="component" value="Unassembled WGS sequence"/>
</dbReference>
<dbReference type="EMBL" id="JBICCN010000357">
    <property type="protein sequence ID" value="KAL3074501.1"/>
    <property type="molecule type" value="Genomic_DNA"/>
</dbReference>
<keyword evidence="1" id="KW-0175">Coiled coil</keyword>
<dbReference type="AlphaFoldDB" id="A0ABD2IAM4"/>
<organism evidence="2 3">
    <name type="scientific">Heterodera schachtii</name>
    <name type="common">Sugarbeet cyst nematode worm</name>
    <name type="synonym">Tylenchus schachtii</name>
    <dbReference type="NCBI Taxonomy" id="97005"/>
    <lineage>
        <taxon>Eukaryota</taxon>
        <taxon>Metazoa</taxon>
        <taxon>Ecdysozoa</taxon>
        <taxon>Nematoda</taxon>
        <taxon>Chromadorea</taxon>
        <taxon>Rhabditida</taxon>
        <taxon>Tylenchina</taxon>
        <taxon>Tylenchomorpha</taxon>
        <taxon>Tylenchoidea</taxon>
        <taxon>Heteroderidae</taxon>
        <taxon>Heteroderinae</taxon>
        <taxon>Heterodera</taxon>
    </lineage>
</organism>
<gene>
    <name evidence="2" type="ORF">niasHS_015331</name>
</gene>
<evidence type="ECO:0000256" key="1">
    <source>
        <dbReference type="SAM" id="Coils"/>
    </source>
</evidence>
<reference evidence="2 3" key="1">
    <citation type="submission" date="2024-10" db="EMBL/GenBank/DDBJ databases">
        <authorList>
            <person name="Kim D."/>
        </authorList>
    </citation>
    <scope>NUCLEOTIDE SEQUENCE [LARGE SCALE GENOMIC DNA]</scope>
    <source>
        <strain evidence="2">Taebaek</strain>
    </source>
</reference>